<evidence type="ECO:0000313" key="7">
    <source>
        <dbReference type="EMBL" id="CCI83189.1"/>
    </source>
</evidence>
<dbReference type="SUPFAM" id="SSF53335">
    <property type="entry name" value="S-adenosyl-L-methionine-dependent methyltransferases"/>
    <property type="match status" value="1"/>
</dbReference>
<comment type="caution">
    <text evidence="7">The sequence shown here is derived from an EMBL/GenBank/DDBJ whole genome shotgun (WGS) entry which is preliminary data.</text>
</comment>
<keyword evidence="3 4" id="KW-0949">S-adenosyl-L-methionine</keyword>
<sequence>MSETATITVERMAHGGRGIGTIDGKVVFVAGAFPGDVVDAAITKNKKSHAQAEIARILQPSALRTEEPCPAFAAGAGCCDFSPLAPAAQLRLKEEILNDQLSRLGGLEELPPIAARSLAPATGWRTRARLGVDAEGRAGFRRARSREVLAGKECAQNAPGLLAGVVGEGAGRFTPGAELIAALGSNGRRGLVETRRAGRGRRAERVERRLDGPAAVEQVVGEDRFSVPVAAFWQAHEAAPEAYVDIVSGLAEEGLAEAGPGRPVGWDLYGGVGLFVPTIASALGEGAEIHSVDLSRAAGGATTPEPRLATRRFHRARVESAVAHLPRPRLVVLDPPRSGAGEAVVGRVAAAAPSAVVHVGCDPATLARDLGAWARAGYRARRVELVDAFPGTHHAEAIALLTPA</sequence>
<dbReference type="GO" id="GO:0070041">
    <property type="term" value="F:rRNA (uridine-C5-)-methyltransferase activity"/>
    <property type="evidence" value="ECO:0007669"/>
    <property type="project" value="TreeGrafter"/>
</dbReference>
<dbReference type="Proteomes" id="UP000011016">
    <property type="component" value="Unassembled WGS sequence"/>
</dbReference>
<evidence type="ECO:0000313" key="9">
    <source>
        <dbReference type="Proteomes" id="UP000006078"/>
    </source>
</evidence>
<dbReference type="Pfam" id="PF01938">
    <property type="entry name" value="TRAM"/>
    <property type="match status" value="1"/>
</dbReference>
<feature type="binding site" evidence="4">
    <location>
        <position position="269"/>
    </location>
    <ligand>
        <name>S-adenosyl-L-methionine</name>
        <dbReference type="ChEBI" id="CHEBI:59789"/>
    </ligand>
</feature>
<evidence type="ECO:0000256" key="2">
    <source>
        <dbReference type="ARBA" id="ARBA00022679"/>
    </source>
</evidence>
<dbReference type="AlphaFoldDB" id="I7LBL0"/>
<evidence type="ECO:0000313" key="10">
    <source>
        <dbReference type="Proteomes" id="UP000011016"/>
    </source>
</evidence>
<dbReference type="PATRIC" id="fig|883169.3.peg.28"/>
<dbReference type="GO" id="GO:0070475">
    <property type="term" value="P:rRNA base methylation"/>
    <property type="evidence" value="ECO:0007669"/>
    <property type="project" value="TreeGrafter"/>
</dbReference>
<protein>
    <submittedName>
        <fullName evidence="7">Putative RNA methyltransferase</fullName>
        <ecNumber evidence="7">2.1.1.-</ecNumber>
    </submittedName>
</protein>
<feature type="binding site" evidence="4">
    <location>
        <position position="293"/>
    </location>
    <ligand>
        <name>S-adenosyl-L-methionine</name>
        <dbReference type="ChEBI" id="CHEBI:59789"/>
    </ligand>
</feature>
<dbReference type="Gene3D" id="2.40.50.1070">
    <property type="match status" value="1"/>
</dbReference>
<reference evidence="8 9" key="2">
    <citation type="submission" date="2012-08" db="EMBL/GenBank/DDBJ databases">
        <title>The Genome Sequence of Turicella otitidis ATCC 51513.</title>
        <authorList>
            <consortium name="The Broad Institute Genome Sequencing Platform"/>
            <person name="Earl A."/>
            <person name="Ward D."/>
            <person name="Feldgarden M."/>
            <person name="Gevers D."/>
            <person name="Huys G."/>
            <person name="Walker B."/>
            <person name="Young S.K."/>
            <person name="Zeng Q."/>
            <person name="Gargeya S."/>
            <person name="Fitzgerald M."/>
            <person name="Haas B."/>
            <person name="Abouelleil A."/>
            <person name="Alvarado L."/>
            <person name="Arachchi H.M."/>
            <person name="Berlin A.M."/>
            <person name="Chapman S.B."/>
            <person name="Goldberg J."/>
            <person name="Griggs A."/>
            <person name="Gujja S."/>
            <person name="Hansen M."/>
            <person name="Howarth C."/>
            <person name="Imamovic A."/>
            <person name="Larimer J."/>
            <person name="McCowen C."/>
            <person name="Montmayeur A."/>
            <person name="Murphy C."/>
            <person name="Neiman D."/>
            <person name="Pearson M."/>
            <person name="Priest M."/>
            <person name="Roberts A."/>
            <person name="Saif S."/>
            <person name="Shea T."/>
            <person name="Sisk P."/>
            <person name="Sykes S."/>
            <person name="Wortman J."/>
            <person name="Nusbaum C."/>
            <person name="Birren B."/>
        </authorList>
    </citation>
    <scope>NUCLEOTIDE SEQUENCE [LARGE SCALE GENOMIC DNA]</scope>
    <source>
        <strain evidence="8 9">ATCC 51513</strain>
    </source>
</reference>
<dbReference type="PROSITE" id="PS51687">
    <property type="entry name" value="SAM_MT_RNA_M5U"/>
    <property type="match status" value="1"/>
</dbReference>
<feature type="binding site" evidence="4">
    <location>
        <position position="334"/>
    </location>
    <ligand>
        <name>S-adenosyl-L-methionine</name>
        <dbReference type="ChEBI" id="CHEBI:59789"/>
    </ligand>
</feature>
<feature type="active site" evidence="5">
    <location>
        <position position="361"/>
    </location>
</feature>
<dbReference type="Gene3D" id="3.40.50.150">
    <property type="entry name" value="Vaccinia Virus protein VP39"/>
    <property type="match status" value="2"/>
</dbReference>
<dbReference type="SUPFAM" id="SSF50249">
    <property type="entry name" value="Nucleic acid-binding proteins"/>
    <property type="match status" value="1"/>
</dbReference>
<dbReference type="OrthoDB" id="9804590at2"/>
<dbReference type="InterPro" id="IPR010280">
    <property type="entry name" value="U5_MeTrfase_fam"/>
</dbReference>
<evidence type="ECO:0000259" key="6">
    <source>
        <dbReference type="PROSITE" id="PS50926"/>
    </source>
</evidence>
<proteinExistence type="inferred from homology"/>
<organism evidence="7 10">
    <name type="scientific">Corynebacterium otitidis ATCC 51513</name>
    <dbReference type="NCBI Taxonomy" id="883169"/>
    <lineage>
        <taxon>Bacteria</taxon>
        <taxon>Bacillati</taxon>
        <taxon>Actinomycetota</taxon>
        <taxon>Actinomycetes</taxon>
        <taxon>Mycobacteriales</taxon>
        <taxon>Corynebacteriaceae</taxon>
        <taxon>Corynebacterium</taxon>
    </lineage>
</organism>
<name>I7LBL0_9CORY</name>
<dbReference type="PANTHER" id="PTHR11061">
    <property type="entry name" value="RNA M5U METHYLTRANSFERASE"/>
    <property type="match status" value="1"/>
</dbReference>
<gene>
    <name evidence="7" type="ORF">BN46_0441</name>
    <name evidence="8" type="ORF">HMPREF9719_00029</name>
</gene>
<evidence type="ECO:0000256" key="3">
    <source>
        <dbReference type="ARBA" id="ARBA00022691"/>
    </source>
</evidence>
<dbReference type="eggNOG" id="COG2265">
    <property type="taxonomic scope" value="Bacteria"/>
</dbReference>
<feature type="binding site" evidence="4">
    <location>
        <position position="234"/>
    </location>
    <ligand>
        <name>S-adenosyl-L-methionine</name>
        <dbReference type="ChEBI" id="CHEBI:59789"/>
    </ligand>
</feature>
<dbReference type="Gene3D" id="2.40.50.140">
    <property type="entry name" value="Nucleic acid-binding proteins"/>
    <property type="match status" value="1"/>
</dbReference>
<evidence type="ECO:0000256" key="1">
    <source>
        <dbReference type="ARBA" id="ARBA00022603"/>
    </source>
</evidence>
<evidence type="ECO:0000256" key="4">
    <source>
        <dbReference type="PROSITE-ProRule" id="PRU01024"/>
    </source>
</evidence>
<dbReference type="STRING" id="29321.AAV33_05225"/>
<dbReference type="InterPro" id="IPR002792">
    <property type="entry name" value="TRAM_dom"/>
</dbReference>
<keyword evidence="1 4" id="KW-0489">Methyltransferase</keyword>
<feature type="domain" description="TRAM" evidence="6">
    <location>
        <begin position="1"/>
        <end position="56"/>
    </location>
</feature>
<comment type="similarity">
    <text evidence="4">Belongs to the class I-like SAM-binding methyltransferase superfamily. RNA M5U methyltransferase family.</text>
</comment>
<dbReference type="Proteomes" id="UP000006078">
    <property type="component" value="Unassembled WGS sequence"/>
</dbReference>
<evidence type="ECO:0000313" key="8">
    <source>
        <dbReference type="EMBL" id="EJZ83034.1"/>
    </source>
</evidence>
<reference evidence="7 10" key="1">
    <citation type="journal article" date="2012" name="J. Bacteriol.">
        <title>Draft Genome Sequence of Turicella otitidis ATCC 51513, Isolated from Middle Ear Fluid from a Child with Otitis Media.</title>
        <authorList>
            <person name="Brinkrolf K."/>
            <person name="Schneider J."/>
            <person name="Knecht M."/>
            <person name="Ruckert C."/>
            <person name="Tauch A."/>
        </authorList>
    </citation>
    <scope>NUCLEOTIDE SEQUENCE [LARGE SCALE GENOMIC DNA]</scope>
    <source>
        <strain evidence="7 10">ATCC 51513</strain>
    </source>
</reference>
<dbReference type="Pfam" id="PF05958">
    <property type="entry name" value="tRNA_U5-meth_tr"/>
    <property type="match status" value="1"/>
</dbReference>
<keyword evidence="2 4" id="KW-0808">Transferase</keyword>
<dbReference type="PROSITE" id="PS01230">
    <property type="entry name" value="TRMA_1"/>
    <property type="match status" value="1"/>
</dbReference>
<dbReference type="InterPro" id="IPR012340">
    <property type="entry name" value="NA-bd_OB-fold"/>
</dbReference>
<keyword evidence="9" id="KW-1185">Reference proteome</keyword>
<feature type="active site" description="Nucleophile" evidence="4">
    <location>
        <position position="361"/>
    </location>
</feature>
<dbReference type="PROSITE" id="PS50926">
    <property type="entry name" value="TRAM"/>
    <property type="match status" value="1"/>
</dbReference>
<dbReference type="RefSeq" id="WP_004599919.1">
    <property type="nucleotide sequence ID" value="NZ_HF541865.1"/>
</dbReference>
<dbReference type="EMBL" id="CAJZ01000064">
    <property type="protein sequence ID" value="CCI83189.1"/>
    <property type="molecule type" value="Genomic_DNA"/>
</dbReference>
<evidence type="ECO:0000256" key="5">
    <source>
        <dbReference type="PROSITE-ProRule" id="PRU10015"/>
    </source>
</evidence>
<dbReference type="HOGENOM" id="CLU_014689_7_0_11"/>
<accession>I7LBL0</accession>
<dbReference type="InterPro" id="IPR030390">
    <property type="entry name" value="MeTrfase_TrmA_AS"/>
</dbReference>
<dbReference type="EC" id="2.1.1.-" evidence="7"/>
<dbReference type="EMBL" id="AHAE01000002">
    <property type="protein sequence ID" value="EJZ83034.1"/>
    <property type="molecule type" value="Genomic_DNA"/>
</dbReference>
<dbReference type="PANTHER" id="PTHR11061:SF30">
    <property type="entry name" value="TRNA (URACIL(54)-C(5))-METHYLTRANSFERASE"/>
    <property type="match status" value="1"/>
</dbReference>
<dbReference type="InterPro" id="IPR029063">
    <property type="entry name" value="SAM-dependent_MTases_sf"/>
</dbReference>